<comment type="caution">
    <text evidence="9">The sequence shown here is derived from an EMBL/GenBank/DDBJ whole genome shotgun (WGS) entry which is preliminary data.</text>
</comment>
<dbReference type="Proteomes" id="UP000284451">
    <property type="component" value="Unassembled WGS sequence"/>
</dbReference>
<name>A0A443KPW4_9RHOB</name>
<reference evidence="9 10" key="2">
    <citation type="submission" date="2019-01" db="EMBL/GenBank/DDBJ databases">
        <authorList>
            <person name="Li Y."/>
        </authorList>
    </citation>
    <scope>NUCLEOTIDE SEQUENCE [LARGE SCALE GENOMIC DNA]</scope>
    <source>
        <strain evidence="9 10">07D10-4-3</strain>
    </source>
</reference>
<dbReference type="InterPro" id="IPR007867">
    <property type="entry name" value="GMC_OxRtase_C"/>
</dbReference>
<dbReference type="PANTHER" id="PTHR42784">
    <property type="entry name" value="PYRANOSE 2-OXIDASE"/>
    <property type="match status" value="1"/>
</dbReference>
<comment type="cofactor">
    <cofactor evidence="1">
        <name>FAD</name>
        <dbReference type="ChEBI" id="CHEBI:57692"/>
    </cofactor>
</comment>
<dbReference type="InterPro" id="IPR023753">
    <property type="entry name" value="FAD/NAD-binding_dom"/>
</dbReference>
<dbReference type="Pfam" id="PF07992">
    <property type="entry name" value="Pyr_redox_2"/>
    <property type="match status" value="1"/>
</dbReference>
<dbReference type="Pfam" id="PF05199">
    <property type="entry name" value="GMC_oxred_C"/>
    <property type="match status" value="1"/>
</dbReference>
<feature type="region of interest" description="Disordered" evidence="6">
    <location>
        <begin position="52"/>
        <end position="74"/>
    </location>
</feature>
<keyword evidence="3" id="KW-0285">Flavoprotein</keyword>
<dbReference type="InterPro" id="IPR036188">
    <property type="entry name" value="FAD/NAD-bd_sf"/>
</dbReference>
<evidence type="ECO:0000256" key="4">
    <source>
        <dbReference type="ARBA" id="ARBA00022827"/>
    </source>
</evidence>
<evidence type="ECO:0000256" key="1">
    <source>
        <dbReference type="ARBA" id="ARBA00001974"/>
    </source>
</evidence>
<organism evidence="9 10">
    <name type="scientific">Paenirhodobacter populi</name>
    <dbReference type="NCBI Taxonomy" id="2306993"/>
    <lineage>
        <taxon>Bacteria</taxon>
        <taxon>Pseudomonadati</taxon>
        <taxon>Pseudomonadota</taxon>
        <taxon>Alphaproteobacteria</taxon>
        <taxon>Rhodobacterales</taxon>
        <taxon>Rhodobacter group</taxon>
        <taxon>Paenirhodobacter</taxon>
    </lineage>
</organism>
<dbReference type="AlphaFoldDB" id="A0A443KPW4"/>
<dbReference type="InterPro" id="IPR051473">
    <property type="entry name" value="P2Ox-like"/>
</dbReference>
<evidence type="ECO:0000256" key="6">
    <source>
        <dbReference type="SAM" id="MobiDB-lite"/>
    </source>
</evidence>
<comment type="similarity">
    <text evidence="2">Belongs to the GMC oxidoreductase family.</text>
</comment>
<protein>
    <submittedName>
        <fullName evidence="9">GMC family oxidoreductase</fullName>
    </submittedName>
</protein>
<evidence type="ECO:0000256" key="2">
    <source>
        <dbReference type="ARBA" id="ARBA00010790"/>
    </source>
</evidence>
<feature type="domain" description="FAD/NAD(P)-binding" evidence="8">
    <location>
        <begin position="21"/>
        <end position="165"/>
    </location>
</feature>
<dbReference type="GO" id="GO:0016614">
    <property type="term" value="F:oxidoreductase activity, acting on CH-OH group of donors"/>
    <property type="evidence" value="ECO:0007669"/>
    <property type="project" value="InterPro"/>
</dbReference>
<accession>A0A443KPW4</accession>
<dbReference type="EMBL" id="SAUY01000001">
    <property type="protein sequence ID" value="RWR34906.1"/>
    <property type="molecule type" value="Genomic_DNA"/>
</dbReference>
<dbReference type="PANTHER" id="PTHR42784:SF1">
    <property type="entry name" value="PYRANOSE 2-OXIDASE"/>
    <property type="match status" value="1"/>
</dbReference>
<evidence type="ECO:0000313" key="10">
    <source>
        <dbReference type="Proteomes" id="UP000284451"/>
    </source>
</evidence>
<evidence type="ECO:0000256" key="3">
    <source>
        <dbReference type="ARBA" id="ARBA00022630"/>
    </source>
</evidence>
<gene>
    <name evidence="9" type="ORF">D2T29_00040</name>
</gene>
<feature type="domain" description="Glucose-methanol-choline oxidoreductase C-terminal" evidence="7">
    <location>
        <begin position="406"/>
        <end position="532"/>
    </location>
</feature>
<evidence type="ECO:0000259" key="7">
    <source>
        <dbReference type="Pfam" id="PF05199"/>
    </source>
</evidence>
<evidence type="ECO:0000259" key="8">
    <source>
        <dbReference type="Pfam" id="PF07992"/>
    </source>
</evidence>
<evidence type="ECO:0000256" key="5">
    <source>
        <dbReference type="ARBA" id="ARBA00023002"/>
    </source>
</evidence>
<keyword evidence="5" id="KW-0560">Oxidoreductase</keyword>
<keyword evidence="4" id="KW-0274">FAD</keyword>
<sequence length="543" mass="59099">MFSVRRVMAIVEKLDSAGRIFDTCVIGSGPAGLAVALSLEANGCPVLLLEAGGDKRRSQPPPSPEIRIEDPSVHAPLAETTRQRLGGTSSAWGTICVPYDPIDFEHRDWVTSDGWPIPYDEVARWYDEAGAFLGFGPEAGGPFVTDDGLVLGAGRLANRAPLMVRHRDRIRHSRNLTVLTSSPVTDLQLAENGERVHAARVRLRDGTVQEIAARRFIIAGGGLRSTYLLLRLARQWPQHFCAGRAPLGRYYMGHLTGEIAGITFRSPQEARDFLFQADAYGVWTQKRFLLRDECQRETRTLNTAFMLRPPTLSDPGHGSGALSLAYLAARIPGVAPMAKSTRLTLAGQNGPRGALQAHFANALRRPGATAREIGVMGAQSLKARLPILIPTPSGRYSLRFHAEQMPNAESRVLLSDAGDPADPGLDIRFRYRDEDFSSVLATHHALAAALAAGGRAKLDFYQPPEDRIAAIRAQALDGYHQIGTTRMGDNPRESVVDRNCRVHGLDNLFMASSSVFPTSGSANPTFTIVALARRLGDHIARLS</sequence>
<dbReference type="SUPFAM" id="SSF51905">
    <property type="entry name" value="FAD/NAD(P)-binding domain"/>
    <property type="match status" value="1"/>
</dbReference>
<proteinExistence type="inferred from homology"/>
<reference evidence="9 10" key="1">
    <citation type="submission" date="2019-01" db="EMBL/GenBank/DDBJ databases">
        <title>Sinorhodobacter populi sp. nov. isolated from the symptomatic bark tissue of Populus euramericana canker.</title>
        <authorList>
            <person name="Xu G."/>
        </authorList>
    </citation>
    <scope>NUCLEOTIDE SEQUENCE [LARGE SCALE GENOMIC DNA]</scope>
    <source>
        <strain evidence="9 10">07D10-4-3</strain>
    </source>
</reference>
<evidence type="ECO:0000313" key="9">
    <source>
        <dbReference type="EMBL" id="RWR34906.1"/>
    </source>
</evidence>
<dbReference type="Gene3D" id="3.50.50.60">
    <property type="entry name" value="FAD/NAD(P)-binding domain"/>
    <property type="match status" value="2"/>
</dbReference>